<dbReference type="EMBL" id="VUJW01000011">
    <property type="protein sequence ID" value="KAA1425678.1"/>
    <property type="molecule type" value="Genomic_DNA"/>
</dbReference>
<evidence type="ECO:0000256" key="1">
    <source>
        <dbReference type="SAM" id="MobiDB-lite"/>
    </source>
</evidence>
<evidence type="ECO:0000313" key="3">
    <source>
        <dbReference type="EMBL" id="KAA1425678.1"/>
    </source>
</evidence>
<accession>A0A5B1LZP9</accession>
<dbReference type="Pfam" id="PF13672">
    <property type="entry name" value="PP2C_2"/>
    <property type="match status" value="1"/>
</dbReference>
<feature type="region of interest" description="Disordered" evidence="1">
    <location>
        <begin position="1"/>
        <end position="43"/>
    </location>
</feature>
<keyword evidence="4" id="KW-1185">Reference proteome</keyword>
<feature type="compositionally biased region" description="Basic residues" evidence="1">
    <location>
        <begin position="1"/>
        <end position="30"/>
    </location>
</feature>
<name>A0A5B1LZP9_9ACTN</name>
<dbReference type="InterPro" id="IPR001932">
    <property type="entry name" value="PPM-type_phosphatase-like_dom"/>
</dbReference>
<dbReference type="Proteomes" id="UP000324351">
    <property type="component" value="Unassembled WGS sequence"/>
</dbReference>
<evidence type="ECO:0000259" key="2">
    <source>
        <dbReference type="SMART" id="SM00332"/>
    </source>
</evidence>
<dbReference type="InterPro" id="IPR036457">
    <property type="entry name" value="PPM-type-like_dom_sf"/>
</dbReference>
<feature type="domain" description="PPM-type phosphatase" evidence="2">
    <location>
        <begin position="94"/>
        <end position="351"/>
    </location>
</feature>
<dbReference type="SMART" id="SM00332">
    <property type="entry name" value="PP2Cc"/>
    <property type="match status" value="1"/>
</dbReference>
<gene>
    <name evidence="3" type="ORF">F0U47_18000</name>
</gene>
<feature type="compositionally biased region" description="Basic and acidic residues" evidence="1">
    <location>
        <begin position="360"/>
        <end position="372"/>
    </location>
</feature>
<feature type="compositionally biased region" description="Low complexity" evidence="1">
    <location>
        <begin position="31"/>
        <end position="43"/>
    </location>
</feature>
<evidence type="ECO:0000313" key="4">
    <source>
        <dbReference type="Proteomes" id="UP000324351"/>
    </source>
</evidence>
<reference evidence="3 4" key="1">
    <citation type="submission" date="2019-09" db="EMBL/GenBank/DDBJ databases">
        <title>Nocardioides panacisoli sp. nov., isolated from the soil of a ginseng field.</title>
        <authorList>
            <person name="Cho C."/>
        </authorList>
    </citation>
    <scope>NUCLEOTIDE SEQUENCE [LARGE SCALE GENOMIC DNA]</scope>
    <source>
        <strain evidence="3 4">BN140041</strain>
    </source>
</reference>
<comment type="caution">
    <text evidence="3">The sequence shown here is derived from an EMBL/GenBank/DDBJ whole genome shotgun (WGS) entry which is preliminary data.</text>
</comment>
<protein>
    <submittedName>
        <fullName evidence="3">Protein phosphatase 2C domain-containing protein</fullName>
    </submittedName>
</protein>
<feature type="region of interest" description="Disordered" evidence="1">
    <location>
        <begin position="359"/>
        <end position="383"/>
    </location>
</feature>
<sequence length="383" mass="41620">MGRHGRPARAGRRPRRRHALAAPVHRRRGRAPAARGQPRAAGGVHRLGLQGRQQGRLATGCRRWGSHGCAAEPDRRPDLEHPRVSLEQHPRVWTVLSASRIGSVHVRDDLPLQDAVLTWSDGSQAVAAVADGHGHKAHFRSDIGSGLAVVSAVEELRRVVGTLSDPEEAGDTVTTAAAAIVDSWVTKVRHHIEANPYDVHDEREAAAVHDPLRPYGTTLLAAAVSGDLLVVLQIGDGDAVLVSDQGEAMRPLPEDPDLDGLHTSSLCEPQPLRALRTAVIDTRVEDVALAFLCTDGFGTSRVDAEGWWRQTGEQLVEFGRNRGLEWMREQLPQWLEEPAQIGGDDTSMVIIARSDLGAGAHERPFDPDRTDEVPTLADTLDRP</sequence>
<dbReference type="AlphaFoldDB" id="A0A5B1LZP9"/>
<reference evidence="3 4" key="2">
    <citation type="submission" date="2019-09" db="EMBL/GenBank/DDBJ databases">
        <authorList>
            <person name="Jin C."/>
        </authorList>
    </citation>
    <scope>NUCLEOTIDE SEQUENCE [LARGE SCALE GENOMIC DNA]</scope>
    <source>
        <strain evidence="3 4">BN140041</strain>
    </source>
</reference>
<proteinExistence type="predicted"/>
<dbReference type="SUPFAM" id="SSF81606">
    <property type="entry name" value="PP2C-like"/>
    <property type="match status" value="1"/>
</dbReference>
<dbReference type="Gene3D" id="3.60.40.10">
    <property type="entry name" value="PPM-type phosphatase domain"/>
    <property type="match status" value="1"/>
</dbReference>
<organism evidence="3 4">
    <name type="scientific">Nocardioides antri</name>
    <dbReference type="NCBI Taxonomy" id="2607659"/>
    <lineage>
        <taxon>Bacteria</taxon>
        <taxon>Bacillati</taxon>
        <taxon>Actinomycetota</taxon>
        <taxon>Actinomycetes</taxon>
        <taxon>Propionibacteriales</taxon>
        <taxon>Nocardioidaceae</taxon>
        <taxon>Nocardioides</taxon>
    </lineage>
</organism>